<keyword evidence="2" id="KW-0677">Repeat</keyword>
<dbReference type="Proteomes" id="UP000185753">
    <property type="component" value="Unassembled WGS sequence"/>
</dbReference>
<dbReference type="PANTHER" id="PTHR11638">
    <property type="entry name" value="ATP-DEPENDENT CLP PROTEASE"/>
    <property type="match status" value="1"/>
</dbReference>
<dbReference type="InterPro" id="IPR003593">
    <property type="entry name" value="AAA+_ATPase"/>
</dbReference>
<evidence type="ECO:0000256" key="5">
    <source>
        <dbReference type="ARBA" id="ARBA00023186"/>
    </source>
</evidence>
<dbReference type="InterPro" id="IPR036628">
    <property type="entry name" value="Clp_N_dom_sf"/>
</dbReference>
<reference evidence="12" key="1">
    <citation type="submission" date="2016-06" db="EMBL/GenBank/DDBJ databases">
        <authorList>
            <person name="Radolfova-Krizova L."/>
            <person name="Nemec A."/>
        </authorList>
    </citation>
    <scope>NUCLEOTIDE SEQUENCE [LARGE SCALE GENOMIC DNA]</scope>
    <source>
        <strain evidence="12">ANC 4275</strain>
    </source>
</reference>
<dbReference type="PROSITE" id="PS00871">
    <property type="entry name" value="CLPAB_2"/>
    <property type="match status" value="1"/>
</dbReference>
<evidence type="ECO:0000313" key="11">
    <source>
        <dbReference type="EMBL" id="OBX27849.1"/>
    </source>
</evidence>
<dbReference type="InterPro" id="IPR001270">
    <property type="entry name" value="ClpA/B"/>
</dbReference>
<dbReference type="InterPro" id="IPR004176">
    <property type="entry name" value="Clp_R_N"/>
</dbReference>
<dbReference type="GO" id="GO:0034605">
    <property type="term" value="P:cellular response to heat"/>
    <property type="evidence" value="ECO:0007669"/>
    <property type="project" value="TreeGrafter"/>
</dbReference>
<dbReference type="RefSeq" id="WP_067766915.1">
    <property type="nucleotide sequence ID" value="NZ_LZDS01000028.1"/>
</dbReference>
<keyword evidence="7" id="KW-0175">Coiled coil</keyword>
<feature type="domain" description="AAA+ ATPase" evidence="9">
    <location>
        <begin position="222"/>
        <end position="367"/>
    </location>
</feature>
<sequence>MNNLKVLITKLSPHARISLEKTANTCISQQNYEIEIEHFLLELLNQNYKNDLQILLEKYKISKDGLIDDLKESISQLPKGNTRTPIFAKSIVRLLEQAWLLASAEQNPSIRSGHLLVAFLTAPDLYQIAIRASSLFELLPIDTIKHKFLDVCQSSVENSEIDQSQQKNSAKENTNQSTVNKTPALDQYTINLTEKAKNGGIDPVIGREFEIRLMLDILMRRRQNNPILTGEPGVGKTAVVEGLALKIVTNQVPDALKNVSIHTLDMGLLQAGASVKGEFENRLKQVIHEVQASAHPIILFIDEAHTLIGAGGQAGQNDAANLLKPALARGELRTIAATTWAEYKQYFEKDAALSRRFQVIQVAEPTEEVAIDMLRAMIPVMANHFKLLIDDEAIVTAVHSSHRYISGRQLPDKAISVLDTAAARVALTQNAQPVKLDQQQAQLHNLNLELNLLENEHKNIPIHHERIEQLKSEISHLSAEISVTETQWQTERALVDKIKALEIDSSESQQKIEEINTLRSELVQIQGQTPLVFERVNAQIINEIISDWTGIPVGKMVNDEIKQILKLEEQLEQRVMGQDYALHQLVQGIKTSKAKLEDPNKPQGVFMLVGPSGVGKTETALALANELYGGESHLITINMSEYQEAHTVSSLKGAPPGYVGYGQGGVLTEAVRRNPYSVVLLDEIEKAHSDVQELFYQVFDKGTLEDGEGRIIDFKNTTILLTSNAGSSAIMQACLNQPVEEWPTAEELIDVLKPSLYKQFKPAFLGRMRIVPYFPLHDDLLVRIIHHKLGKITARIEKQYGTQTRYSEDLVELLLSRCTEVDSGARNVDNILNASVLPALATQILMAMSEQNIPAVIEIDVKDGEITYKLDPKAKTVKKRASKKPKTLEA</sequence>
<dbReference type="AlphaFoldDB" id="A0A1A7R8P7"/>
<feature type="coiled-coil region" evidence="7">
    <location>
        <begin position="436"/>
        <end position="518"/>
    </location>
</feature>
<keyword evidence="5 6" id="KW-0143">Chaperone</keyword>
<proteinExistence type="inferred from homology"/>
<evidence type="ECO:0000256" key="2">
    <source>
        <dbReference type="ARBA" id="ARBA00022737"/>
    </source>
</evidence>
<dbReference type="Pfam" id="PF17871">
    <property type="entry name" value="AAA_lid_9"/>
    <property type="match status" value="1"/>
</dbReference>
<dbReference type="GO" id="GO:0005524">
    <property type="term" value="F:ATP binding"/>
    <property type="evidence" value="ECO:0007669"/>
    <property type="project" value="UniProtKB-KW"/>
</dbReference>
<dbReference type="GO" id="GO:0016887">
    <property type="term" value="F:ATP hydrolysis activity"/>
    <property type="evidence" value="ECO:0007669"/>
    <property type="project" value="InterPro"/>
</dbReference>
<evidence type="ECO:0000256" key="7">
    <source>
        <dbReference type="SAM" id="Coils"/>
    </source>
</evidence>
<dbReference type="Gene3D" id="3.40.50.300">
    <property type="entry name" value="P-loop containing nucleotide triphosphate hydrolases"/>
    <property type="match status" value="3"/>
</dbReference>
<keyword evidence="4 6" id="KW-0067">ATP-binding</keyword>
<name>A0A1A7R8P7_9GAMM</name>
<dbReference type="PRINTS" id="PR00300">
    <property type="entry name" value="CLPPROTEASEA"/>
</dbReference>
<dbReference type="InterPro" id="IPR003959">
    <property type="entry name" value="ATPase_AAA_core"/>
</dbReference>
<dbReference type="STRING" id="1443941.A9J31_09245"/>
<dbReference type="PROSITE" id="PS00870">
    <property type="entry name" value="CLPAB_1"/>
    <property type="match status" value="1"/>
</dbReference>
<dbReference type="InterPro" id="IPR019489">
    <property type="entry name" value="Clp_ATPase_C"/>
</dbReference>
<feature type="domain" description="Clp ATPase C-terminal" evidence="10">
    <location>
        <begin position="776"/>
        <end position="868"/>
    </location>
</feature>
<evidence type="ECO:0000256" key="8">
    <source>
        <dbReference type="SAM" id="MobiDB-lite"/>
    </source>
</evidence>
<dbReference type="Pfam" id="PF02861">
    <property type="entry name" value="Clp_N"/>
    <property type="match status" value="1"/>
</dbReference>
<dbReference type="SUPFAM" id="SSF52540">
    <property type="entry name" value="P-loop containing nucleoside triphosphate hydrolases"/>
    <property type="match status" value="2"/>
</dbReference>
<comment type="caution">
    <text evidence="11">The sequence shown here is derived from an EMBL/GenBank/DDBJ whole genome shotgun (WGS) entry which is preliminary data.</text>
</comment>
<keyword evidence="3 6" id="KW-0547">Nucleotide-binding</keyword>
<evidence type="ECO:0000256" key="3">
    <source>
        <dbReference type="ARBA" id="ARBA00022741"/>
    </source>
</evidence>
<dbReference type="Gene3D" id="1.10.1780.10">
    <property type="entry name" value="Clp, N-terminal domain"/>
    <property type="match status" value="1"/>
</dbReference>
<dbReference type="CDD" id="cd19499">
    <property type="entry name" value="RecA-like_ClpB_Hsp104-like"/>
    <property type="match status" value="1"/>
</dbReference>
<dbReference type="Gene3D" id="1.10.8.60">
    <property type="match status" value="1"/>
</dbReference>
<dbReference type="SUPFAM" id="SSF81923">
    <property type="entry name" value="Double Clp-N motif"/>
    <property type="match status" value="1"/>
</dbReference>
<dbReference type="Pfam" id="PF07724">
    <property type="entry name" value="AAA_2"/>
    <property type="match status" value="1"/>
</dbReference>
<dbReference type="Pfam" id="PF10431">
    <property type="entry name" value="ClpB_D2-small"/>
    <property type="match status" value="1"/>
</dbReference>
<comment type="similarity">
    <text evidence="1 6">Belongs to the ClpA/ClpB family.</text>
</comment>
<evidence type="ECO:0000256" key="6">
    <source>
        <dbReference type="RuleBase" id="RU004432"/>
    </source>
</evidence>
<evidence type="ECO:0000256" key="4">
    <source>
        <dbReference type="ARBA" id="ARBA00022840"/>
    </source>
</evidence>
<dbReference type="InterPro" id="IPR050130">
    <property type="entry name" value="ClpA_ClpB"/>
</dbReference>
<dbReference type="InterPro" id="IPR017729">
    <property type="entry name" value="ATPase_T6SS_ClpV1"/>
</dbReference>
<evidence type="ECO:0000259" key="9">
    <source>
        <dbReference type="SMART" id="SM00382"/>
    </source>
</evidence>
<dbReference type="GO" id="GO:0005737">
    <property type="term" value="C:cytoplasm"/>
    <property type="evidence" value="ECO:0007669"/>
    <property type="project" value="TreeGrafter"/>
</dbReference>
<dbReference type="FunFam" id="3.40.50.300:FF:000025">
    <property type="entry name" value="ATP-dependent Clp protease subunit"/>
    <property type="match status" value="1"/>
</dbReference>
<dbReference type="InterPro" id="IPR018368">
    <property type="entry name" value="ClpA/B_CS1"/>
</dbReference>
<dbReference type="InterPro" id="IPR041546">
    <property type="entry name" value="ClpA/ClpB_AAA_lid"/>
</dbReference>
<dbReference type="CDD" id="cd00009">
    <property type="entry name" value="AAA"/>
    <property type="match status" value="1"/>
</dbReference>
<evidence type="ECO:0000256" key="1">
    <source>
        <dbReference type="ARBA" id="ARBA00008675"/>
    </source>
</evidence>
<organism evidence="11 12">
    <name type="scientific">Acinetobacter gandensis</name>
    <dbReference type="NCBI Taxonomy" id="1443941"/>
    <lineage>
        <taxon>Bacteria</taxon>
        <taxon>Pseudomonadati</taxon>
        <taxon>Pseudomonadota</taxon>
        <taxon>Gammaproteobacteria</taxon>
        <taxon>Moraxellales</taxon>
        <taxon>Moraxellaceae</taxon>
        <taxon>Acinetobacter</taxon>
    </lineage>
</organism>
<gene>
    <name evidence="11" type="ORF">A9J31_09245</name>
</gene>
<dbReference type="InterPro" id="IPR028299">
    <property type="entry name" value="ClpA/B_CS2"/>
</dbReference>
<dbReference type="NCBIfam" id="TIGR03345">
    <property type="entry name" value="VI_ClpV1"/>
    <property type="match status" value="1"/>
</dbReference>
<keyword evidence="12" id="KW-1185">Reference proteome</keyword>
<evidence type="ECO:0000313" key="12">
    <source>
        <dbReference type="Proteomes" id="UP000185753"/>
    </source>
</evidence>
<dbReference type="InterPro" id="IPR027417">
    <property type="entry name" value="P-loop_NTPase"/>
</dbReference>
<dbReference type="PANTHER" id="PTHR11638:SF184">
    <property type="entry name" value="ATPASE WITH CHAPERONE ACTIVITY"/>
    <property type="match status" value="1"/>
</dbReference>
<dbReference type="FunFam" id="3.40.50.300:FF:000010">
    <property type="entry name" value="Chaperone clpB 1, putative"/>
    <property type="match status" value="1"/>
</dbReference>
<protein>
    <submittedName>
        <fullName evidence="11">ClpV1 family T6SS ATPase</fullName>
    </submittedName>
</protein>
<evidence type="ECO:0000259" key="10">
    <source>
        <dbReference type="SMART" id="SM01086"/>
    </source>
</evidence>
<dbReference type="EMBL" id="LZDS01000028">
    <property type="protein sequence ID" value="OBX27849.1"/>
    <property type="molecule type" value="Genomic_DNA"/>
</dbReference>
<dbReference type="Pfam" id="PF00004">
    <property type="entry name" value="AAA"/>
    <property type="match status" value="1"/>
</dbReference>
<dbReference type="OrthoDB" id="9803641at2"/>
<feature type="domain" description="AAA+ ATPase" evidence="9">
    <location>
        <begin position="602"/>
        <end position="755"/>
    </location>
</feature>
<feature type="region of interest" description="Disordered" evidence="8">
    <location>
        <begin position="160"/>
        <end position="180"/>
    </location>
</feature>
<dbReference type="SMART" id="SM01086">
    <property type="entry name" value="ClpB_D2-small"/>
    <property type="match status" value="1"/>
</dbReference>
<dbReference type="SMART" id="SM00382">
    <property type="entry name" value="AAA"/>
    <property type="match status" value="2"/>
</dbReference>
<accession>A0A1A7R8P7</accession>